<dbReference type="SUPFAM" id="SSF53448">
    <property type="entry name" value="Nucleotide-diphospho-sugar transferases"/>
    <property type="match status" value="1"/>
</dbReference>
<proteinExistence type="predicted"/>
<evidence type="ECO:0000256" key="8">
    <source>
        <dbReference type="ARBA" id="ARBA00023136"/>
    </source>
</evidence>
<evidence type="ECO:0000256" key="6">
    <source>
        <dbReference type="ARBA" id="ARBA00022692"/>
    </source>
</evidence>
<dbReference type="GO" id="GO:0016757">
    <property type="term" value="F:glycosyltransferase activity"/>
    <property type="evidence" value="ECO:0007669"/>
    <property type="project" value="UniProtKB-KW"/>
</dbReference>
<name>A0A4Q7S4G8_9BURK</name>
<reference evidence="10 11" key="1">
    <citation type="journal article" date="2015" name="Stand. Genomic Sci.">
        <title>Genomic Encyclopedia of Bacterial and Archaeal Type Strains, Phase III: the genomes of soil and plant-associated and newly described type strains.</title>
        <authorList>
            <person name="Whitman W.B."/>
            <person name="Woyke T."/>
            <person name="Klenk H.P."/>
            <person name="Zhou Y."/>
            <person name="Lilburn T.G."/>
            <person name="Beck B.J."/>
            <person name="De Vos P."/>
            <person name="Vandamme P."/>
            <person name="Eisen J.A."/>
            <person name="Garrity G."/>
            <person name="Hugenholtz P."/>
            <person name="Kyrpides N.C."/>
        </authorList>
    </citation>
    <scope>NUCLEOTIDE SEQUENCE [LARGE SCALE GENOMIC DNA]</scope>
    <source>
        <strain evidence="10 11">ASC-9842</strain>
    </source>
</reference>
<dbReference type="InterPro" id="IPR025993">
    <property type="entry name" value="Ceramide_glucosylTrfase"/>
</dbReference>
<dbReference type="Pfam" id="PF13506">
    <property type="entry name" value="Glyco_transf_21"/>
    <property type="match status" value="1"/>
</dbReference>
<comment type="subcellular location">
    <subcellularLocation>
        <location evidence="1">Membrane</location>
        <topology evidence="1">Multi-pass membrane protein</topology>
    </subcellularLocation>
</comment>
<dbReference type="AlphaFoldDB" id="A0A4Q7S4G8"/>
<comment type="pathway">
    <text evidence="3">Sphingolipid metabolism.</text>
</comment>
<keyword evidence="6" id="KW-0812">Transmembrane</keyword>
<keyword evidence="11" id="KW-1185">Reference proteome</keyword>
<evidence type="ECO:0000313" key="11">
    <source>
        <dbReference type="Proteomes" id="UP000291078"/>
    </source>
</evidence>
<evidence type="ECO:0000256" key="7">
    <source>
        <dbReference type="ARBA" id="ARBA00022989"/>
    </source>
</evidence>
<comment type="pathway">
    <text evidence="2">Lipid metabolism; sphingolipid metabolism.</text>
</comment>
<dbReference type="Pfam" id="PF00535">
    <property type="entry name" value="Glycos_transf_2"/>
    <property type="match status" value="1"/>
</dbReference>
<evidence type="ECO:0000256" key="2">
    <source>
        <dbReference type="ARBA" id="ARBA00004760"/>
    </source>
</evidence>
<evidence type="ECO:0000313" key="10">
    <source>
        <dbReference type="EMBL" id="RZT41344.1"/>
    </source>
</evidence>
<feature type="domain" description="Glycosyltransferase 2-like" evidence="9">
    <location>
        <begin position="11"/>
        <end position="128"/>
    </location>
</feature>
<dbReference type="Gene3D" id="3.90.550.10">
    <property type="entry name" value="Spore Coat Polysaccharide Biosynthesis Protein SpsA, Chain A"/>
    <property type="match status" value="1"/>
</dbReference>
<organism evidence="10 11">
    <name type="scientific">Cupriavidus agavae</name>
    <dbReference type="NCBI Taxonomy" id="1001822"/>
    <lineage>
        <taxon>Bacteria</taxon>
        <taxon>Pseudomonadati</taxon>
        <taxon>Pseudomonadota</taxon>
        <taxon>Betaproteobacteria</taxon>
        <taxon>Burkholderiales</taxon>
        <taxon>Burkholderiaceae</taxon>
        <taxon>Cupriavidus</taxon>
    </lineage>
</organism>
<evidence type="ECO:0000256" key="3">
    <source>
        <dbReference type="ARBA" id="ARBA00004991"/>
    </source>
</evidence>
<dbReference type="Proteomes" id="UP000291078">
    <property type="component" value="Unassembled WGS sequence"/>
</dbReference>
<comment type="caution">
    <text evidence="10">The sequence shown here is derived from an EMBL/GenBank/DDBJ whole genome shotgun (WGS) entry which is preliminary data.</text>
</comment>
<dbReference type="PANTHER" id="PTHR43179">
    <property type="entry name" value="RHAMNOSYLTRANSFERASE WBBL"/>
    <property type="match status" value="1"/>
</dbReference>
<dbReference type="EMBL" id="SGXM01000001">
    <property type="protein sequence ID" value="RZT41344.1"/>
    <property type="molecule type" value="Genomic_DNA"/>
</dbReference>
<accession>A0A4Q7S4G8</accession>
<dbReference type="GO" id="GO:0016020">
    <property type="term" value="C:membrane"/>
    <property type="evidence" value="ECO:0007669"/>
    <property type="project" value="UniProtKB-SubCell"/>
</dbReference>
<evidence type="ECO:0000256" key="5">
    <source>
        <dbReference type="ARBA" id="ARBA00022679"/>
    </source>
</evidence>
<keyword evidence="4" id="KW-0328">Glycosyltransferase</keyword>
<dbReference type="PANTHER" id="PTHR43179:SF7">
    <property type="entry name" value="RHAMNOSYLTRANSFERASE WBBL"/>
    <property type="match status" value="1"/>
</dbReference>
<dbReference type="InterPro" id="IPR001173">
    <property type="entry name" value="Glyco_trans_2-like"/>
</dbReference>
<dbReference type="InterPro" id="IPR029044">
    <property type="entry name" value="Nucleotide-diphossugar_trans"/>
</dbReference>
<evidence type="ECO:0000256" key="1">
    <source>
        <dbReference type="ARBA" id="ARBA00004141"/>
    </source>
</evidence>
<evidence type="ECO:0000259" key="9">
    <source>
        <dbReference type="Pfam" id="PF00535"/>
    </source>
</evidence>
<protein>
    <recommendedName>
        <fullName evidence="9">Glycosyltransferase 2-like domain-containing protein</fullName>
    </recommendedName>
</protein>
<keyword evidence="8" id="KW-0472">Membrane</keyword>
<keyword evidence="5" id="KW-0808">Transferase</keyword>
<dbReference type="RefSeq" id="WP_235844574.1">
    <property type="nucleotide sequence ID" value="NZ_SGXM01000001.1"/>
</dbReference>
<gene>
    <name evidence="10" type="ORF">EV147_0331</name>
</gene>
<keyword evidence="7" id="KW-1133">Transmembrane helix</keyword>
<sequence length="254" mass="28163">MTETPLLSISVVSHGHRALLPPLLEDIARLGREIPLELVLTENIPENLEEIVRDSGIPYRLIRNGQPQGFGANHNAAFAVSRAPYFAVLNPDLRLPDNRSLLALVERVKAAPGVAGPCVLAPGGTIEDSARHVPSVPRLFSRAVLGRRHPDYDASVPVQTVAWLAGMCLVFDRATFERVGGFDERFHLYCEDVDICLRVHLAGKAVTWDQAASVIHDARRRTTLDGRHFRWHVSSLLKLLTSSAYWRYKLNAVG</sequence>
<evidence type="ECO:0000256" key="4">
    <source>
        <dbReference type="ARBA" id="ARBA00022676"/>
    </source>
</evidence>